<evidence type="ECO:0000313" key="2">
    <source>
        <dbReference type="Proteomes" id="UP000095280"/>
    </source>
</evidence>
<organism evidence="2 3">
    <name type="scientific">Macrostomum lignano</name>
    <dbReference type="NCBI Taxonomy" id="282301"/>
    <lineage>
        <taxon>Eukaryota</taxon>
        <taxon>Metazoa</taxon>
        <taxon>Spiralia</taxon>
        <taxon>Lophotrochozoa</taxon>
        <taxon>Platyhelminthes</taxon>
        <taxon>Rhabditophora</taxon>
        <taxon>Macrostomorpha</taxon>
        <taxon>Macrostomida</taxon>
        <taxon>Macrostomidae</taxon>
        <taxon>Macrostomum</taxon>
    </lineage>
</organism>
<sequence>PLATVCATFVSSIVYPSNSDQKSVLLQHSQAIVTRNQSLSRGLRRLLVNKTRMVCRLLLLLIVSHCILDRCAYYFQVIFSLTLHNSLISLQEAALTIGRMILISTGSYMRSAGNFYESLLTGRLAVDDVLSQELLLHDVYPLLLSSPTSFIQGAKSCNAWWKIKLSLQRMFEFRIVPLLSTKLSHTVFLLLLRVIQNGRQEMLVFVCLLMVNLRRRERLNLLMSLPKLGAVPLQGKTTSQRTGSLDKMCAQVGNRRWTWLTLLCLLLTLLHPRHSVLADPEQMEEELTKRPATSPPAVEQKPEERFSTLASVGLGKDVDVKVDSLLKLILRNAIPASKRGLSFQTTKSIITALTAAVELKAVMRGVDSHGHWAKISDSLLQLGLRSGRHVDKPGAVGHHQAGVEPAHGLLFGHVRIAGLGLQAVLASILKRVVHQAAIAAGVAETGRTVHQLLLGQGHQLAGAAKVLALDGCRWGLPGSGERPTGAALALIFHRSDGAFFSRQSTVSGSFRASAVAGDR</sequence>
<name>A0A1I8I1G0_9PLAT</name>
<dbReference type="AlphaFoldDB" id="A0A1I8I1G0"/>
<protein>
    <submittedName>
        <fullName evidence="3">Cadherin_2 domain-containing protein</fullName>
    </submittedName>
</protein>
<evidence type="ECO:0000313" key="3">
    <source>
        <dbReference type="WBParaSite" id="maker-uti_cns_0009038-snap-gene-0.2-mRNA-1"/>
    </source>
</evidence>
<keyword evidence="2" id="KW-1185">Reference proteome</keyword>
<accession>A0A1I8I1G0</accession>
<dbReference type="Proteomes" id="UP000095280">
    <property type="component" value="Unplaced"/>
</dbReference>
<feature type="region of interest" description="Disordered" evidence="1">
    <location>
        <begin position="281"/>
        <end position="304"/>
    </location>
</feature>
<proteinExistence type="predicted"/>
<dbReference type="WBParaSite" id="maker-uti_cns_0009038-snap-gene-0.2-mRNA-1">
    <property type="protein sequence ID" value="maker-uti_cns_0009038-snap-gene-0.2-mRNA-1"/>
    <property type="gene ID" value="maker-uti_cns_0009038-snap-gene-0.2"/>
</dbReference>
<reference evidence="3" key="1">
    <citation type="submission" date="2016-11" db="UniProtKB">
        <authorList>
            <consortium name="WormBaseParasite"/>
        </authorList>
    </citation>
    <scope>IDENTIFICATION</scope>
</reference>
<evidence type="ECO:0000256" key="1">
    <source>
        <dbReference type="SAM" id="MobiDB-lite"/>
    </source>
</evidence>